<evidence type="ECO:0000256" key="3">
    <source>
        <dbReference type="ARBA" id="ARBA00023163"/>
    </source>
</evidence>
<keyword evidence="7" id="KW-1185">Reference proteome</keyword>
<proteinExistence type="predicted"/>
<dbReference type="PANTHER" id="PTHR46796">
    <property type="entry name" value="HTH-TYPE TRANSCRIPTIONAL ACTIVATOR RHAS-RELATED"/>
    <property type="match status" value="1"/>
</dbReference>
<dbReference type="PROSITE" id="PS01124">
    <property type="entry name" value="HTH_ARAC_FAMILY_2"/>
    <property type="match status" value="1"/>
</dbReference>
<comment type="caution">
    <text evidence="6">The sequence shown here is derived from an EMBL/GenBank/DDBJ whole genome shotgun (WGS) entry which is preliminary data.</text>
</comment>
<evidence type="ECO:0000259" key="5">
    <source>
        <dbReference type="PROSITE" id="PS01124"/>
    </source>
</evidence>
<reference evidence="7" key="1">
    <citation type="journal article" date="2019" name="Int. J. Syst. Evol. Microbiol.">
        <title>The Global Catalogue of Microorganisms (GCM) 10K type strain sequencing project: providing services to taxonomists for standard genome sequencing and annotation.</title>
        <authorList>
            <consortium name="The Broad Institute Genomics Platform"/>
            <consortium name="The Broad Institute Genome Sequencing Center for Infectious Disease"/>
            <person name="Wu L."/>
            <person name="Ma J."/>
        </authorList>
    </citation>
    <scope>NUCLEOTIDE SEQUENCE [LARGE SCALE GENOMIC DNA]</scope>
    <source>
        <strain evidence="7">NBRC 112416</strain>
    </source>
</reference>
<dbReference type="RefSeq" id="WP_284338758.1">
    <property type="nucleotide sequence ID" value="NZ_BSNS01000003.1"/>
</dbReference>
<feature type="domain" description="HTH araC/xylS-type" evidence="5">
    <location>
        <begin position="215"/>
        <end position="313"/>
    </location>
</feature>
<feature type="region of interest" description="Disordered" evidence="4">
    <location>
        <begin position="306"/>
        <end position="327"/>
    </location>
</feature>
<keyword evidence="2" id="KW-0238">DNA-binding</keyword>
<sequence length="327" mass="35463">MTVQPIWRISRADLDRLMTTLEVSHVRLSECAMAAGTRLEIARGEHPTIHYGFAGSGVILVEGEPPVDFCAHTLVVVPAGKATTIIAPDASGALTRSPGREQAVIFVPGASPRHTIGEAEPVLRVVCGSFVALYAAGLDLFASQPVPIVETFDAHDQLDQVMNYAMSELASQEVGGGPMSAALLKLVLLSLLRRCLISTNPWVERFSILNDPPIARAFAEMANRPSDQHTVHSLSQSVALSRSAFMARFTTAFGESPMAVLRRLRMRHAASLLAANAISIDQVAMQAGYQSRSSFTRTFRRHYGTDPSEYRAEAKRSTQFEPAESST</sequence>
<dbReference type="Pfam" id="PF12833">
    <property type="entry name" value="HTH_18"/>
    <property type="match status" value="1"/>
</dbReference>
<keyword evidence="1" id="KW-0805">Transcription regulation</keyword>
<dbReference type="Pfam" id="PF12852">
    <property type="entry name" value="Cupin_6"/>
    <property type="match status" value="1"/>
</dbReference>
<dbReference type="PANTHER" id="PTHR46796:SF7">
    <property type="entry name" value="ARAC FAMILY TRANSCRIPTIONAL REGULATOR"/>
    <property type="match status" value="1"/>
</dbReference>
<dbReference type="InterPro" id="IPR009057">
    <property type="entry name" value="Homeodomain-like_sf"/>
</dbReference>
<dbReference type="Proteomes" id="UP001156691">
    <property type="component" value="Unassembled WGS sequence"/>
</dbReference>
<name>A0ABQ5VZQ5_9HYPH</name>
<feature type="compositionally biased region" description="Basic and acidic residues" evidence="4">
    <location>
        <begin position="308"/>
        <end position="318"/>
    </location>
</feature>
<organism evidence="6 7">
    <name type="scientific">Devosia nitrariae</name>
    <dbReference type="NCBI Taxonomy" id="2071872"/>
    <lineage>
        <taxon>Bacteria</taxon>
        <taxon>Pseudomonadati</taxon>
        <taxon>Pseudomonadota</taxon>
        <taxon>Alphaproteobacteria</taxon>
        <taxon>Hyphomicrobiales</taxon>
        <taxon>Devosiaceae</taxon>
        <taxon>Devosia</taxon>
    </lineage>
</organism>
<keyword evidence="3" id="KW-0804">Transcription</keyword>
<dbReference type="Gene3D" id="1.10.10.60">
    <property type="entry name" value="Homeodomain-like"/>
    <property type="match status" value="1"/>
</dbReference>
<dbReference type="SMART" id="SM00342">
    <property type="entry name" value="HTH_ARAC"/>
    <property type="match status" value="1"/>
</dbReference>
<protein>
    <recommendedName>
        <fullName evidence="5">HTH araC/xylS-type domain-containing protein</fullName>
    </recommendedName>
</protein>
<evidence type="ECO:0000256" key="2">
    <source>
        <dbReference type="ARBA" id="ARBA00023125"/>
    </source>
</evidence>
<dbReference type="InterPro" id="IPR050204">
    <property type="entry name" value="AraC_XylS_family_regulators"/>
</dbReference>
<evidence type="ECO:0000313" key="7">
    <source>
        <dbReference type="Proteomes" id="UP001156691"/>
    </source>
</evidence>
<dbReference type="InterPro" id="IPR032783">
    <property type="entry name" value="AraC_lig"/>
</dbReference>
<gene>
    <name evidence="6" type="ORF">GCM10010862_05580</name>
</gene>
<accession>A0ABQ5VZQ5</accession>
<dbReference type="InterPro" id="IPR020449">
    <property type="entry name" value="Tscrpt_reg_AraC-type_HTH"/>
</dbReference>
<evidence type="ECO:0000313" key="6">
    <source>
        <dbReference type="EMBL" id="GLQ53300.1"/>
    </source>
</evidence>
<dbReference type="InterPro" id="IPR018060">
    <property type="entry name" value="HTH_AraC"/>
</dbReference>
<dbReference type="PRINTS" id="PR00032">
    <property type="entry name" value="HTHARAC"/>
</dbReference>
<evidence type="ECO:0000256" key="1">
    <source>
        <dbReference type="ARBA" id="ARBA00023015"/>
    </source>
</evidence>
<evidence type="ECO:0000256" key="4">
    <source>
        <dbReference type="SAM" id="MobiDB-lite"/>
    </source>
</evidence>
<dbReference type="EMBL" id="BSNS01000003">
    <property type="protein sequence ID" value="GLQ53300.1"/>
    <property type="molecule type" value="Genomic_DNA"/>
</dbReference>
<dbReference type="SUPFAM" id="SSF46689">
    <property type="entry name" value="Homeodomain-like"/>
    <property type="match status" value="1"/>
</dbReference>